<evidence type="ECO:0000259" key="2">
    <source>
        <dbReference type="Pfam" id="PF00561"/>
    </source>
</evidence>
<evidence type="ECO:0000313" key="4">
    <source>
        <dbReference type="Proteomes" id="UP000290287"/>
    </source>
</evidence>
<keyword evidence="1" id="KW-0472">Membrane</keyword>
<dbReference type="PRINTS" id="PR00111">
    <property type="entry name" value="ABHYDROLASE"/>
</dbReference>
<dbReference type="PRINTS" id="PR00412">
    <property type="entry name" value="EPOXHYDRLASE"/>
</dbReference>
<dbReference type="PANTHER" id="PTHR43798">
    <property type="entry name" value="MONOACYLGLYCEROL LIPASE"/>
    <property type="match status" value="1"/>
</dbReference>
<reference evidence="3 4" key="1">
    <citation type="submission" date="2017-10" db="EMBL/GenBank/DDBJ databases">
        <title>Nyctiphanis sp. nov., isolated from the stomach of the euphausiid Nyctiphanes simplex (Hansen, 1911) in the Gulf of California.</title>
        <authorList>
            <person name="Gomez-Gil B."/>
            <person name="Aguilar-Mendez M."/>
            <person name="Lopez-Cortes A."/>
            <person name="Gomez-Gutierrez J."/>
            <person name="Roque A."/>
            <person name="Lang E."/>
            <person name="Gonzalez-Castillo A."/>
        </authorList>
    </citation>
    <scope>NUCLEOTIDE SEQUENCE [LARGE SCALE GENOMIC DNA]</scope>
    <source>
        <strain evidence="3 4">CAIM 600</strain>
    </source>
</reference>
<dbReference type="SUPFAM" id="SSF53474">
    <property type="entry name" value="alpha/beta-Hydrolases"/>
    <property type="match status" value="1"/>
</dbReference>
<dbReference type="GO" id="GO:0003824">
    <property type="term" value="F:catalytic activity"/>
    <property type="evidence" value="ECO:0007669"/>
    <property type="project" value="InterPro"/>
</dbReference>
<dbReference type="InterPro" id="IPR050266">
    <property type="entry name" value="AB_hydrolase_sf"/>
</dbReference>
<dbReference type="InterPro" id="IPR000639">
    <property type="entry name" value="Epox_hydrolase-like"/>
</dbReference>
<keyword evidence="1" id="KW-0812">Transmembrane</keyword>
<dbReference type="GO" id="GO:0016020">
    <property type="term" value="C:membrane"/>
    <property type="evidence" value="ECO:0007669"/>
    <property type="project" value="TreeGrafter"/>
</dbReference>
<dbReference type="InterPro" id="IPR029058">
    <property type="entry name" value="AB_hydrolase_fold"/>
</dbReference>
<dbReference type="Gene3D" id="3.40.50.1820">
    <property type="entry name" value="alpha/beta hydrolase"/>
    <property type="match status" value="1"/>
</dbReference>
<evidence type="ECO:0000256" key="1">
    <source>
        <dbReference type="SAM" id="Phobius"/>
    </source>
</evidence>
<dbReference type="InterPro" id="IPR000073">
    <property type="entry name" value="AB_hydrolase_1"/>
</dbReference>
<keyword evidence="4" id="KW-1185">Reference proteome</keyword>
<dbReference type="Proteomes" id="UP000290287">
    <property type="component" value="Unassembled WGS sequence"/>
</dbReference>
<name>A0A4Q0YP11_9GAMM</name>
<sequence length="314" mass="35064">MLKTKYIFLFIFIMTTFSLFTVYEMNNEDKSELEQARSNSGVSLIESEKGATRYQVFGEENSPTVVLIHSFNGFLESWDSNINALVNAGYRVITYDLFGRGLSDRPHVDYDLSLFRHQLDGVLKAVGATNVHLVGSSFGGVIASDFAYHYPDRAISLVLVGPAGWSAQEGRNPLLDIPLLGDLAFHYFGQKILRPKVEAYLFNQSKFSDVVEQWANYASYPGFTRSALSTLRHSPVLDYSNGWIQLGKLGKPTLFIWGKQDVSFPFANTEKIPTLIPHAKIIGIEDAAHWVNVEQAQQVNEAIVSFLFASDSSS</sequence>
<dbReference type="PANTHER" id="PTHR43798:SF33">
    <property type="entry name" value="HYDROLASE, PUTATIVE (AFU_ORTHOLOGUE AFUA_2G14860)-RELATED"/>
    <property type="match status" value="1"/>
</dbReference>
<accession>A0A4Q0YP11</accession>
<feature type="transmembrane region" description="Helical" evidence="1">
    <location>
        <begin position="6"/>
        <end position="23"/>
    </location>
</feature>
<evidence type="ECO:0000313" key="3">
    <source>
        <dbReference type="EMBL" id="RXJ72205.1"/>
    </source>
</evidence>
<dbReference type="AlphaFoldDB" id="A0A4Q0YP11"/>
<feature type="domain" description="AB hydrolase-1" evidence="2">
    <location>
        <begin position="63"/>
        <end position="294"/>
    </location>
</feature>
<dbReference type="EMBL" id="PEIB01000024">
    <property type="protein sequence ID" value="RXJ72205.1"/>
    <property type="molecule type" value="Genomic_DNA"/>
</dbReference>
<proteinExistence type="predicted"/>
<dbReference type="Pfam" id="PF00561">
    <property type="entry name" value="Abhydrolase_1"/>
    <property type="match status" value="1"/>
</dbReference>
<gene>
    <name evidence="3" type="ORF">CS022_16770</name>
</gene>
<keyword evidence="1" id="KW-1133">Transmembrane helix</keyword>
<organism evidence="3 4">
    <name type="scientific">Veronia nyctiphanis</name>
    <dbReference type="NCBI Taxonomy" id="1278244"/>
    <lineage>
        <taxon>Bacteria</taxon>
        <taxon>Pseudomonadati</taxon>
        <taxon>Pseudomonadota</taxon>
        <taxon>Gammaproteobacteria</taxon>
        <taxon>Vibrionales</taxon>
        <taxon>Vibrionaceae</taxon>
        <taxon>Veronia</taxon>
    </lineage>
</organism>
<comment type="caution">
    <text evidence="3">The sequence shown here is derived from an EMBL/GenBank/DDBJ whole genome shotgun (WGS) entry which is preliminary data.</text>
</comment>
<protein>
    <recommendedName>
        <fullName evidence="2">AB hydrolase-1 domain-containing protein</fullName>
    </recommendedName>
</protein>